<dbReference type="EMBL" id="FWWY01000001">
    <property type="protein sequence ID" value="SMC01953.1"/>
    <property type="molecule type" value="Genomic_DNA"/>
</dbReference>
<accession>A0A1W1W873</accession>
<dbReference type="InterPro" id="IPR052892">
    <property type="entry name" value="NA-targeting_endonuclease"/>
</dbReference>
<evidence type="ECO:0000313" key="3">
    <source>
        <dbReference type="Proteomes" id="UP000192660"/>
    </source>
</evidence>
<keyword evidence="2" id="KW-0255">Endonuclease</keyword>
<dbReference type="CDD" id="cd00085">
    <property type="entry name" value="HNHc"/>
    <property type="match status" value="1"/>
</dbReference>
<sequence>MVFVLDRQKNPLMPCTEKRARQLLERGRAMVHKIAPFTIRLKDRTAAESVLQPLRVKFDPGSKTTGMAIVLKGAKGSKVVFFGEIVHKAGIKAKLDARRALRRGRRYRKTRYRQARFQNRKRKEGWLPPSLEARVDQTLHAMAKIRQGAPVTDLSVEHVRFDTQKLDNPEISGVAYQQGTLLGYEVREYLLEKWGRACVYCGATDVPLEVEHIVPKSRGGTDRVSNLALACHACNQTKGSRTADEFGFPDIQMQARKPLRDAAMMNATRWRLYEQLQATGLPVEGGSGGRTKKQRLHQGLPKAHYYDALCVGASTPDRFTSLPAYVQIWTAKGRGTRQLCGANAYGFPIRHRSRQKVHFGFQTGDWVRAERKTGKFAGTWVGRVTVRARGSFVVTTVDGNRAEIFHTVCRILQRGNGWQITQKLAS</sequence>
<evidence type="ECO:0000259" key="1">
    <source>
        <dbReference type="SMART" id="SM00507"/>
    </source>
</evidence>
<dbReference type="Proteomes" id="UP000192660">
    <property type="component" value="Unassembled WGS sequence"/>
</dbReference>
<dbReference type="PANTHER" id="PTHR33877">
    <property type="entry name" value="SLL1193 PROTEIN"/>
    <property type="match status" value="1"/>
</dbReference>
<dbReference type="NCBIfam" id="NF040563">
    <property type="entry name" value="guided_IscB"/>
    <property type="match status" value="1"/>
</dbReference>
<keyword evidence="3" id="KW-1185">Reference proteome</keyword>
<evidence type="ECO:0000313" key="2">
    <source>
        <dbReference type="EMBL" id="SMC01953.1"/>
    </source>
</evidence>
<dbReference type="InterPro" id="IPR003615">
    <property type="entry name" value="HNH_nuc"/>
</dbReference>
<dbReference type="InterPro" id="IPR002711">
    <property type="entry name" value="HNH"/>
</dbReference>
<dbReference type="GO" id="GO:0003676">
    <property type="term" value="F:nucleic acid binding"/>
    <property type="evidence" value="ECO:0007669"/>
    <property type="project" value="InterPro"/>
</dbReference>
<name>A0A1W1W873_SULTA</name>
<dbReference type="SMART" id="SM00507">
    <property type="entry name" value="HNHc"/>
    <property type="match status" value="1"/>
</dbReference>
<proteinExistence type="predicted"/>
<dbReference type="GO" id="GO:0008270">
    <property type="term" value="F:zinc ion binding"/>
    <property type="evidence" value="ECO:0007669"/>
    <property type="project" value="InterPro"/>
</dbReference>
<keyword evidence="2" id="KW-0378">Hydrolase</keyword>
<dbReference type="PANTHER" id="PTHR33877:SF2">
    <property type="entry name" value="OS07G0170200 PROTEIN"/>
    <property type="match status" value="1"/>
</dbReference>
<dbReference type="InterPro" id="IPR047693">
    <property type="entry name" value="RNA-guided_IscB-like"/>
</dbReference>
<gene>
    <name evidence="2" type="ORF">SAMN00768000_0180</name>
</gene>
<reference evidence="3" key="1">
    <citation type="submission" date="2017-04" db="EMBL/GenBank/DDBJ databases">
        <authorList>
            <person name="Varghese N."/>
            <person name="Submissions S."/>
        </authorList>
    </citation>
    <scope>NUCLEOTIDE SEQUENCE [LARGE SCALE GENOMIC DNA]</scope>
    <source>
        <strain evidence="3">DSM 9293</strain>
    </source>
</reference>
<dbReference type="AlphaFoldDB" id="A0A1W1W873"/>
<dbReference type="Gene3D" id="1.10.30.50">
    <property type="match status" value="1"/>
</dbReference>
<protein>
    <submittedName>
        <fullName evidence="2">HNH endonuclease</fullName>
    </submittedName>
</protein>
<dbReference type="GO" id="GO:0004519">
    <property type="term" value="F:endonuclease activity"/>
    <property type="evidence" value="ECO:0007669"/>
    <property type="project" value="UniProtKB-KW"/>
</dbReference>
<dbReference type="Pfam" id="PF01844">
    <property type="entry name" value="HNH"/>
    <property type="match status" value="1"/>
</dbReference>
<feature type="domain" description="HNH nuclease" evidence="1">
    <location>
        <begin position="185"/>
        <end position="236"/>
    </location>
</feature>
<dbReference type="InterPro" id="IPR025938">
    <property type="entry name" value="RRXRR_dom"/>
</dbReference>
<dbReference type="RefSeq" id="WP_084660700.1">
    <property type="nucleotide sequence ID" value="NZ_FWWY01000001.1"/>
</dbReference>
<organism evidence="2 3">
    <name type="scientific">Sulfobacillus thermosulfidooxidans (strain DSM 9293 / VKM B-1269 / AT-1)</name>
    <dbReference type="NCBI Taxonomy" id="929705"/>
    <lineage>
        <taxon>Bacteria</taxon>
        <taxon>Bacillati</taxon>
        <taxon>Bacillota</taxon>
        <taxon>Clostridia</taxon>
        <taxon>Eubacteriales</taxon>
        <taxon>Clostridiales Family XVII. Incertae Sedis</taxon>
        <taxon>Sulfobacillus</taxon>
    </lineage>
</organism>
<dbReference type="Pfam" id="PF14239">
    <property type="entry name" value="RRXRR"/>
    <property type="match status" value="1"/>
</dbReference>
<dbReference type="OrthoDB" id="9802901at2"/>
<keyword evidence="2" id="KW-0540">Nuclease</keyword>